<name>A0A0G0LPS5_UNCC2</name>
<dbReference type="Pfam" id="PF01541">
    <property type="entry name" value="GIY-YIG"/>
    <property type="match status" value="1"/>
</dbReference>
<comment type="similarity">
    <text evidence="1">Belongs to the UPF0213 family.</text>
</comment>
<dbReference type="InterPro" id="IPR000305">
    <property type="entry name" value="GIY-YIG_endonuc"/>
</dbReference>
<dbReference type="PROSITE" id="PS50164">
    <property type="entry name" value="GIY_YIG"/>
    <property type="match status" value="1"/>
</dbReference>
<proteinExistence type="inferred from homology"/>
<dbReference type="InterPro" id="IPR050190">
    <property type="entry name" value="UPF0213_domain"/>
</dbReference>
<dbReference type="Gene3D" id="3.40.1440.10">
    <property type="entry name" value="GIY-YIG endonuclease"/>
    <property type="match status" value="1"/>
</dbReference>
<evidence type="ECO:0000256" key="1">
    <source>
        <dbReference type="ARBA" id="ARBA00007435"/>
    </source>
</evidence>
<evidence type="ECO:0000313" key="4">
    <source>
        <dbReference type="Proteomes" id="UP000034207"/>
    </source>
</evidence>
<evidence type="ECO:0000313" key="3">
    <source>
        <dbReference type="EMBL" id="KKQ93072.1"/>
    </source>
</evidence>
<comment type="caution">
    <text evidence="3">The sequence shown here is derived from an EMBL/GenBank/DDBJ whole genome shotgun (WGS) entry which is preliminary data.</text>
</comment>
<dbReference type="PANTHER" id="PTHR34477:SF5">
    <property type="entry name" value="BSL5627 PROTEIN"/>
    <property type="match status" value="1"/>
</dbReference>
<dbReference type="EMBL" id="LBVV01000028">
    <property type="protein sequence ID" value="KKQ93072.1"/>
    <property type="molecule type" value="Genomic_DNA"/>
</dbReference>
<accession>A0A0G0LPS5</accession>
<reference evidence="3 4" key="1">
    <citation type="journal article" date="2015" name="Nature">
        <title>rRNA introns, odd ribosomes, and small enigmatic genomes across a large radiation of phyla.</title>
        <authorList>
            <person name="Brown C.T."/>
            <person name="Hug L.A."/>
            <person name="Thomas B.C."/>
            <person name="Sharon I."/>
            <person name="Castelle C.J."/>
            <person name="Singh A."/>
            <person name="Wilkins M.J."/>
            <person name="Williams K.H."/>
            <person name="Banfield J.F."/>
        </authorList>
    </citation>
    <scope>NUCLEOTIDE SEQUENCE [LARGE SCALE GENOMIC DNA]</scope>
</reference>
<dbReference type="PANTHER" id="PTHR34477">
    <property type="entry name" value="UPF0213 PROTEIN YHBQ"/>
    <property type="match status" value="1"/>
</dbReference>
<evidence type="ECO:0000259" key="2">
    <source>
        <dbReference type="PROSITE" id="PS50164"/>
    </source>
</evidence>
<dbReference type="InterPro" id="IPR035901">
    <property type="entry name" value="GIY-YIG_endonuc_sf"/>
</dbReference>
<gene>
    <name evidence="3" type="ORF">UT18_C0028G0015</name>
</gene>
<feature type="domain" description="GIY-YIG" evidence="2">
    <location>
        <begin position="2"/>
        <end position="79"/>
    </location>
</feature>
<dbReference type="Proteomes" id="UP000034207">
    <property type="component" value="Unassembled WGS sequence"/>
</dbReference>
<dbReference type="STRING" id="1618345.UT18_C0028G0015"/>
<organism evidence="3 4">
    <name type="scientific">candidate division CPR2 bacterium GW2011_GWC2_39_10</name>
    <dbReference type="NCBI Taxonomy" id="1618345"/>
    <lineage>
        <taxon>Bacteria</taxon>
        <taxon>Bacteria division CPR2</taxon>
    </lineage>
</organism>
<protein>
    <submittedName>
        <fullName evidence="3">Endo/excinuclease amino terminal domain protein</fullName>
    </submittedName>
</protein>
<dbReference type="AlphaFoldDB" id="A0A0G0LPS5"/>
<dbReference type="SMART" id="SM00465">
    <property type="entry name" value="GIYc"/>
    <property type="match status" value="1"/>
</dbReference>
<dbReference type="SUPFAM" id="SSF82771">
    <property type="entry name" value="GIY-YIG endonuclease"/>
    <property type="match status" value="1"/>
</dbReference>
<dbReference type="CDD" id="cd10448">
    <property type="entry name" value="GIY-YIG_unchar_3"/>
    <property type="match status" value="1"/>
</dbReference>
<sequence>MKKSYVYILTNKRNGTLYVGVTSDLIKRVYQHKNDLVAGFSEKYRTHMLVYFEEHDDINQAILREKQIKKWDRRWKLRLIEEKNPNWEDLYEKIME</sequence>